<evidence type="ECO:0000313" key="2">
    <source>
        <dbReference type="Proteomes" id="UP001445335"/>
    </source>
</evidence>
<dbReference type="AlphaFoldDB" id="A0AAW1R1W1"/>
<comment type="caution">
    <text evidence="1">The sequence shown here is derived from an EMBL/GenBank/DDBJ whole genome shotgun (WGS) entry which is preliminary data.</text>
</comment>
<sequence>MNSNRCGSEPAVAQAGARLVICYHYPCHDRAFAALAAHLHFKSTGGGPRFVPNRVYTPCMVGDLQLQGDETVYLLDYAGPSGFAAAVARAVPSGRVFLLDHHKSTAEQLHGVPVPINLHITLDQSRSGVVIALEHFQPQESHHEHAPAS</sequence>
<accession>A0AAW1R1W1</accession>
<dbReference type="Proteomes" id="UP001445335">
    <property type="component" value="Unassembled WGS sequence"/>
</dbReference>
<protein>
    <submittedName>
        <fullName evidence="1">Uncharacterized protein</fullName>
    </submittedName>
</protein>
<name>A0AAW1R1W1_9CHLO</name>
<keyword evidence="2" id="KW-1185">Reference proteome</keyword>
<proteinExistence type="predicted"/>
<organism evidence="1 2">
    <name type="scientific">Elliptochloris bilobata</name>
    <dbReference type="NCBI Taxonomy" id="381761"/>
    <lineage>
        <taxon>Eukaryota</taxon>
        <taxon>Viridiplantae</taxon>
        <taxon>Chlorophyta</taxon>
        <taxon>core chlorophytes</taxon>
        <taxon>Trebouxiophyceae</taxon>
        <taxon>Trebouxiophyceae incertae sedis</taxon>
        <taxon>Elliptochloris clade</taxon>
        <taxon>Elliptochloris</taxon>
    </lineage>
</organism>
<dbReference type="PANTHER" id="PTHR46922:SF4">
    <property type="entry name" value="DHHA1 DOMAIN PROTEIN"/>
    <property type="match status" value="1"/>
</dbReference>
<dbReference type="PANTHER" id="PTHR46922">
    <property type="entry name" value="DHHA1 DOMAIN PROTEIN"/>
    <property type="match status" value="1"/>
</dbReference>
<evidence type="ECO:0000313" key="1">
    <source>
        <dbReference type="EMBL" id="KAK9827589.1"/>
    </source>
</evidence>
<dbReference type="EMBL" id="JALJOU010000057">
    <property type="protein sequence ID" value="KAK9827589.1"/>
    <property type="molecule type" value="Genomic_DNA"/>
</dbReference>
<dbReference type="InterPro" id="IPR038763">
    <property type="entry name" value="DHH_sf"/>
</dbReference>
<gene>
    <name evidence="1" type="ORF">WJX81_001665</name>
</gene>
<dbReference type="SUPFAM" id="SSF64182">
    <property type="entry name" value="DHH phosphoesterases"/>
    <property type="match status" value="1"/>
</dbReference>
<reference evidence="1 2" key="1">
    <citation type="journal article" date="2024" name="Nat. Commun.">
        <title>Phylogenomics reveals the evolutionary origins of lichenization in chlorophyte algae.</title>
        <authorList>
            <person name="Puginier C."/>
            <person name="Libourel C."/>
            <person name="Otte J."/>
            <person name="Skaloud P."/>
            <person name="Haon M."/>
            <person name="Grisel S."/>
            <person name="Petersen M."/>
            <person name="Berrin J.G."/>
            <person name="Delaux P.M."/>
            <person name="Dal Grande F."/>
            <person name="Keller J."/>
        </authorList>
    </citation>
    <scope>NUCLEOTIDE SEQUENCE [LARGE SCALE GENOMIC DNA]</scope>
    <source>
        <strain evidence="1 2">SAG 245.80</strain>
    </source>
</reference>